<dbReference type="InterPro" id="IPR051038">
    <property type="entry name" value="RMT2/GAMT_Mtase"/>
</dbReference>
<organism evidence="2 3">
    <name type="scientific">Moorena producens (strain JHB)</name>
    <dbReference type="NCBI Taxonomy" id="1454205"/>
    <lineage>
        <taxon>Bacteria</taxon>
        <taxon>Bacillati</taxon>
        <taxon>Cyanobacteriota</taxon>
        <taxon>Cyanophyceae</taxon>
        <taxon>Coleofasciculales</taxon>
        <taxon>Coleofasciculaceae</taxon>
        <taxon>Moorena</taxon>
    </lineage>
</organism>
<name>A0A1D9G1G7_MOOP1</name>
<dbReference type="GO" id="GO:0005737">
    <property type="term" value="C:cytoplasm"/>
    <property type="evidence" value="ECO:0007669"/>
    <property type="project" value="TreeGrafter"/>
</dbReference>
<accession>A0A1D9G1G7</accession>
<dbReference type="PANTHER" id="PTHR32379:SF1">
    <property type="entry name" value="GUANIDINOACETATE N-METHYLTRANSFERASE"/>
    <property type="match status" value="1"/>
</dbReference>
<dbReference type="Proteomes" id="UP000176944">
    <property type="component" value="Chromosome"/>
</dbReference>
<dbReference type="GO" id="GO:0030731">
    <property type="term" value="F:guanidinoacetate N-methyltransferase activity"/>
    <property type="evidence" value="ECO:0007669"/>
    <property type="project" value="TreeGrafter"/>
</dbReference>
<evidence type="ECO:0000259" key="1">
    <source>
        <dbReference type="Pfam" id="PF08241"/>
    </source>
</evidence>
<dbReference type="Gene3D" id="3.40.50.150">
    <property type="entry name" value="Vaccinia Virus protein VP39"/>
    <property type="match status" value="1"/>
</dbReference>
<feature type="domain" description="Methyltransferase type 11" evidence="1">
    <location>
        <begin position="51"/>
        <end position="155"/>
    </location>
</feature>
<dbReference type="InterPro" id="IPR029063">
    <property type="entry name" value="SAM-dependent_MTases_sf"/>
</dbReference>
<protein>
    <recommendedName>
        <fullName evidence="1">Methyltransferase type 11 domain-containing protein</fullName>
    </recommendedName>
</protein>
<dbReference type="EMBL" id="CP017708">
    <property type="protein sequence ID" value="AOY81463.1"/>
    <property type="molecule type" value="Genomic_DNA"/>
</dbReference>
<dbReference type="InterPro" id="IPR013216">
    <property type="entry name" value="Methyltransf_11"/>
</dbReference>
<dbReference type="AlphaFoldDB" id="A0A1D9G1G7"/>
<gene>
    <name evidence="2" type="ORF">BJP36_17635</name>
</gene>
<dbReference type="PANTHER" id="PTHR32379">
    <property type="entry name" value="GUANIDINOACETATE N-METHYLTRANSFERASE"/>
    <property type="match status" value="1"/>
</dbReference>
<sequence>MDTKQQNWIQKKAIYTPDQLSVNGVEVMQDWEIPYMKKLASIATSNGGQVLELGFGLGLSAGFIQDSPDIEKHTIVEAHPDVREFAQQKFPEALRIGRMEIVPGFWQEVSSRFDDESFDGILFDTVPLTPEDAGSFHQHDFFKEAGRLLKKNGTFTYFSRVATEIPEAHQKLLQEAGFSKIDFEVVDVNPPVPSQYWDYKTIVATIIKK</sequence>
<evidence type="ECO:0000313" key="3">
    <source>
        <dbReference type="Proteomes" id="UP000176944"/>
    </source>
</evidence>
<dbReference type="Pfam" id="PF08241">
    <property type="entry name" value="Methyltransf_11"/>
    <property type="match status" value="1"/>
</dbReference>
<dbReference type="GO" id="GO:0006601">
    <property type="term" value="P:creatine biosynthetic process"/>
    <property type="evidence" value="ECO:0007669"/>
    <property type="project" value="TreeGrafter"/>
</dbReference>
<proteinExistence type="predicted"/>
<dbReference type="CDD" id="cd02440">
    <property type="entry name" value="AdoMet_MTases"/>
    <property type="match status" value="1"/>
</dbReference>
<reference evidence="3" key="1">
    <citation type="submission" date="2016-10" db="EMBL/GenBank/DDBJ databases">
        <title>Comparative genomics uncovers the prolific and rare metabolic potential of the cyanobacterial genus Moorea.</title>
        <authorList>
            <person name="Leao T."/>
            <person name="Castelao G."/>
            <person name="Korobeynikov A."/>
            <person name="Monroe E.A."/>
            <person name="Podell S."/>
            <person name="Glukhov E."/>
            <person name="Allen E."/>
            <person name="Gerwick W.H."/>
            <person name="Gerwick L."/>
        </authorList>
    </citation>
    <scope>NUCLEOTIDE SEQUENCE [LARGE SCALE GENOMIC DNA]</scope>
    <source>
        <strain evidence="3">JHB</strain>
    </source>
</reference>
<evidence type="ECO:0000313" key="2">
    <source>
        <dbReference type="EMBL" id="AOY81463.1"/>
    </source>
</evidence>
<dbReference type="SUPFAM" id="SSF53335">
    <property type="entry name" value="S-adenosyl-L-methionine-dependent methyltransferases"/>
    <property type="match status" value="1"/>
</dbReference>